<name>A0A418VQM4_RHOPL</name>
<protein>
    <recommendedName>
        <fullName evidence="8">Holo-[acyl-carrier-protein] synthase</fullName>
        <shortName evidence="8">Holo-ACP synthase</shortName>
        <ecNumber evidence="8">2.7.8.7</ecNumber>
    </recommendedName>
    <alternativeName>
        <fullName evidence="8">4'-phosphopantetheinyl transferase AcpS</fullName>
    </alternativeName>
</protein>
<dbReference type="EMBL" id="QYYD01000001">
    <property type="protein sequence ID" value="RJF78652.1"/>
    <property type="molecule type" value="Genomic_DNA"/>
</dbReference>
<keyword evidence="8" id="KW-0963">Cytoplasm</keyword>
<evidence type="ECO:0000256" key="8">
    <source>
        <dbReference type="HAMAP-Rule" id="MF_00101"/>
    </source>
</evidence>
<comment type="cofactor">
    <cofactor evidence="8">
        <name>Mg(2+)</name>
        <dbReference type="ChEBI" id="CHEBI:18420"/>
    </cofactor>
</comment>
<dbReference type="GO" id="GO:0006633">
    <property type="term" value="P:fatty acid biosynthetic process"/>
    <property type="evidence" value="ECO:0007669"/>
    <property type="project" value="UniProtKB-UniRule"/>
</dbReference>
<dbReference type="InterPro" id="IPR008278">
    <property type="entry name" value="4-PPantetheinyl_Trfase_dom"/>
</dbReference>
<dbReference type="GO" id="GO:0000287">
    <property type="term" value="F:magnesium ion binding"/>
    <property type="evidence" value="ECO:0007669"/>
    <property type="project" value="UniProtKB-UniRule"/>
</dbReference>
<dbReference type="SUPFAM" id="SSF56214">
    <property type="entry name" value="4'-phosphopantetheinyl transferase"/>
    <property type="match status" value="1"/>
</dbReference>
<comment type="function">
    <text evidence="8">Transfers the 4'-phosphopantetheine moiety from coenzyme A to a Ser of acyl-carrier-protein.</text>
</comment>
<evidence type="ECO:0000256" key="7">
    <source>
        <dbReference type="ARBA" id="ARBA00023160"/>
    </source>
</evidence>
<keyword evidence="4 8" id="KW-0276">Fatty acid metabolism</keyword>
<feature type="binding site" evidence="8">
    <location>
        <position position="8"/>
    </location>
    <ligand>
        <name>Mg(2+)</name>
        <dbReference type="ChEBI" id="CHEBI:18420"/>
    </ligand>
</feature>
<keyword evidence="3 8" id="KW-0479">Metal-binding</keyword>
<keyword evidence="2 8" id="KW-0808">Transferase</keyword>
<sequence>MIIGIGSDLIDITRIAKVLDRHGERFLDRIFTDVERAKADRRANNANMVAATYAKRFAAKEACSKALGTGIRLGVWWRDMGVVNQRGGRPTMLLTGGAKARLDALTPAGMVAQIDLSITDEWPLAQAFVVISANPAPPG</sequence>
<evidence type="ECO:0000313" key="10">
    <source>
        <dbReference type="EMBL" id="RJF78652.1"/>
    </source>
</evidence>
<comment type="catalytic activity">
    <reaction evidence="8">
        <text>apo-[ACP] + CoA = holo-[ACP] + adenosine 3',5'-bisphosphate + H(+)</text>
        <dbReference type="Rhea" id="RHEA:12068"/>
        <dbReference type="Rhea" id="RHEA-COMP:9685"/>
        <dbReference type="Rhea" id="RHEA-COMP:9690"/>
        <dbReference type="ChEBI" id="CHEBI:15378"/>
        <dbReference type="ChEBI" id="CHEBI:29999"/>
        <dbReference type="ChEBI" id="CHEBI:57287"/>
        <dbReference type="ChEBI" id="CHEBI:58343"/>
        <dbReference type="ChEBI" id="CHEBI:64479"/>
        <dbReference type="EC" id="2.7.8.7"/>
    </reaction>
</comment>
<dbReference type="Pfam" id="PF01648">
    <property type="entry name" value="ACPS"/>
    <property type="match status" value="1"/>
</dbReference>
<accession>A0A418VQM4</accession>
<dbReference type="NCBIfam" id="TIGR00516">
    <property type="entry name" value="acpS"/>
    <property type="match status" value="1"/>
</dbReference>
<keyword evidence="7 8" id="KW-0275">Fatty acid biosynthesis</keyword>
<gene>
    <name evidence="8" type="primary">acpS</name>
    <name evidence="10" type="ORF">D4Q52_00315</name>
</gene>
<keyword evidence="6 8" id="KW-0443">Lipid metabolism</keyword>
<dbReference type="EC" id="2.7.8.7" evidence="8"/>
<dbReference type="Proteomes" id="UP000285523">
    <property type="component" value="Unassembled WGS sequence"/>
</dbReference>
<dbReference type="GO" id="GO:0005737">
    <property type="term" value="C:cytoplasm"/>
    <property type="evidence" value="ECO:0007669"/>
    <property type="project" value="UniProtKB-SubCell"/>
</dbReference>
<proteinExistence type="inferred from homology"/>
<dbReference type="AlphaFoldDB" id="A0A418VQM4"/>
<evidence type="ECO:0000256" key="4">
    <source>
        <dbReference type="ARBA" id="ARBA00022832"/>
    </source>
</evidence>
<dbReference type="RefSeq" id="WP_119854554.1">
    <property type="nucleotide sequence ID" value="NZ_QYYD01000001.1"/>
</dbReference>
<comment type="subcellular location">
    <subcellularLocation>
        <location evidence="8">Cytoplasm</location>
    </subcellularLocation>
</comment>
<evidence type="ECO:0000256" key="2">
    <source>
        <dbReference type="ARBA" id="ARBA00022679"/>
    </source>
</evidence>
<dbReference type="InterPro" id="IPR002582">
    <property type="entry name" value="ACPS"/>
</dbReference>
<reference evidence="10 11" key="1">
    <citation type="submission" date="2018-09" db="EMBL/GenBank/DDBJ databases">
        <title>Draft genome sequence of Rhodopseudomonas palustris 2.1.18.</title>
        <authorList>
            <person name="Robertson S.L."/>
            <person name="Meyer T.E."/>
            <person name="Kyndt J.A."/>
        </authorList>
    </citation>
    <scope>NUCLEOTIDE SEQUENCE [LARGE SCALE GENOMIC DNA]</scope>
    <source>
        <strain evidence="10 11">2.1.18</strain>
    </source>
</reference>
<dbReference type="HAMAP" id="MF_00101">
    <property type="entry name" value="AcpS"/>
    <property type="match status" value="1"/>
</dbReference>
<evidence type="ECO:0000256" key="5">
    <source>
        <dbReference type="ARBA" id="ARBA00022842"/>
    </source>
</evidence>
<dbReference type="InterPro" id="IPR004568">
    <property type="entry name" value="Ppantetheine-prot_Trfase_dom"/>
</dbReference>
<feature type="domain" description="4'-phosphopantetheinyl transferase" evidence="9">
    <location>
        <begin position="4"/>
        <end position="100"/>
    </location>
</feature>
<keyword evidence="5 8" id="KW-0460">Magnesium</keyword>
<dbReference type="InterPro" id="IPR037143">
    <property type="entry name" value="4-PPantetheinyl_Trfase_dom_sf"/>
</dbReference>
<evidence type="ECO:0000313" key="11">
    <source>
        <dbReference type="Proteomes" id="UP000285523"/>
    </source>
</evidence>
<evidence type="ECO:0000256" key="6">
    <source>
        <dbReference type="ARBA" id="ARBA00023098"/>
    </source>
</evidence>
<comment type="similarity">
    <text evidence="8">Belongs to the P-Pant transferase superfamily. AcpS family.</text>
</comment>
<evidence type="ECO:0000256" key="1">
    <source>
        <dbReference type="ARBA" id="ARBA00022516"/>
    </source>
</evidence>
<dbReference type="GO" id="GO:0008897">
    <property type="term" value="F:holo-[acyl-carrier-protein] synthase activity"/>
    <property type="evidence" value="ECO:0007669"/>
    <property type="project" value="UniProtKB-UniRule"/>
</dbReference>
<evidence type="ECO:0000259" key="9">
    <source>
        <dbReference type="Pfam" id="PF01648"/>
    </source>
</evidence>
<dbReference type="NCBIfam" id="TIGR00556">
    <property type="entry name" value="pantethn_trn"/>
    <property type="match status" value="1"/>
</dbReference>
<dbReference type="Gene3D" id="3.90.470.20">
    <property type="entry name" value="4'-phosphopantetheinyl transferase domain"/>
    <property type="match status" value="1"/>
</dbReference>
<feature type="binding site" evidence="8">
    <location>
        <position position="61"/>
    </location>
    <ligand>
        <name>Mg(2+)</name>
        <dbReference type="ChEBI" id="CHEBI:18420"/>
    </ligand>
</feature>
<comment type="caution">
    <text evidence="10">The sequence shown here is derived from an EMBL/GenBank/DDBJ whole genome shotgun (WGS) entry which is preliminary data.</text>
</comment>
<dbReference type="OrthoDB" id="517356at2"/>
<organism evidence="10 11">
    <name type="scientific">Rhodopseudomonas palustris</name>
    <dbReference type="NCBI Taxonomy" id="1076"/>
    <lineage>
        <taxon>Bacteria</taxon>
        <taxon>Pseudomonadati</taxon>
        <taxon>Pseudomonadota</taxon>
        <taxon>Alphaproteobacteria</taxon>
        <taxon>Hyphomicrobiales</taxon>
        <taxon>Nitrobacteraceae</taxon>
        <taxon>Rhodopseudomonas</taxon>
    </lineage>
</organism>
<evidence type="ECO:0000256" key="3">
    <source>
        <dbReference type="ARBA" id="ARBA00022723"/>
    </source>
</evidence>
<keyword evidence="1 8" id="KW-0444">Lipid biosynthesis</keyword>